<dbReference type="AlphaFoldDB" id="A0A8S4SHB5"/>
<sequence length="113" mass="12512">MGVTDSPLCRASLEADETPKHVLLECTGVAYQRKSTWDPQPQFWKSSVTWVVCEASGTSLDGWGSKHSAEKFDVQQADNIRVDNSPKMLSAMPLVAWKRSLHSDNAAKLCHLP</sequence>
<protein>
    <submittedName>
        <fullName evidence="1">Jg2244 protein</fullName>
    </submittedName>
</protein>
<comment type="caution">
    <text evidence="1">The sequence shown here is derived from an EMBL/GenBank/DDBJ whole genome shotgun (WGS) entry which is preliminary data.</text>
</comment>
<gene>
    <name evidence="1" type="primary">jg2244</name>
    <name evidence="1" type="ORF">PAEG_LOCUS26902</name>
</gene>
<reference evidence="1" key="1">
    <citation type="submission" date="2022-03" db="EMBL/GenBank/DDBJ databases">
        <authorList>
            <person name="Lindestad O."/>
        </authorList>
    </citation>
    <scope>NUCLEOTIDE SEQUENCE</scope>
</reference>
<evidence type="ECO:0000313" key="1">
    <source>
        <dbReference type="EMBL" id="CAH2268557.1"/>
    </source>
</evidence>
<dbReference type="Proteomes" id="UP000838756">
    <property type="component" value="Unassembled WGS sequence"/>
</dbReference>
<dbReference type="OrthoDB" id="5419617at2759"/>
<proteinExistence type="predicted"/>
<keyword evidence="2" id="KW-1185">Reference proteome</keyword>
<organism evidence="1 2">
    <name type="scientific">Pararge aegeria aegeria</name>
    <dbReference type="NCBI Taxonomy" id="348720"/>
    <lineage>
        <taxon>Eukaryota</taxon>
        <taxon>Metazoa</taxon>
        <taxon>Ecdysozoa</taxon>
        <taxon>Arthropoda</taxon>
        <taxon>Hexapoda</taxon>
        <taxon>Insecta</taxon>
        <taxon>Pterygota</taxon>
        <taxon>Neoptera</taxon>
        <taxon>Endopterygota</taxon>
        <taxon>Lepidoptera</taxon>
        <taxon>Glossata</taxon>
        <taxon>Ditrysia</taxon>
        <taxon>Papilionoidea</taxon>
        <taxon>Nymphalidae</taxon>
        <taxon>Satyrinae</taxon>
        <taxon>Satyrini</taxon>
        <taxon>Parargina</taxon>
        <taxon>Pararge</taxon>
    </lineage>
</organism>
<evidence type="ECO:0000313" key="2">
    <source>
        <dbReference type="Proteomes" id="UP000838756"/>
    </source>
</evidence>
<dbReference type="EMBL" id="CAKXAJ010026448">
    <property type="protein sequence ID" value="CAH2268557.1"/>
    <property type="molecule type" value="Genomic_DNA"/>
</dbReference>
<name>A0A8S4SHB5_9NEOP</name>
<accession>A0A8S4SHB5</accession>